<keyword evidence="2" id="KW-0479">Metal-binding</keyword>
<dbReference type="Proteomes" id="UP000739180">
    <property type="component" value="Unassembled WGS sequence"/>
</dbReference>
<dbReference type="EMBL" id="VCQT01000019">
    <property type="protein sequence ID" value="TMW14075.1"/>
    <property type="molecule type" value="Genomic_DNA"/>
</dbReference>
<gene>
    <name evidence="4" type="ORF">FGS76_03860</name>
</gene>
<dbReference type="RefSeq" id="WP_138771315.1">
    <property type="nucleotide sequence ID" value="NZ_JBHSSX010000047.1"/>
</dbReference>
<protein>
    <submittedName>
        <fullName evidence="4">Fumarylacetoacetate hydrolase family protein</fullName>
    </submittedName>
</protein>
<organism evidence="4 5">
    <name type="scientific">Alloalcanivorax gelatiniphagus</name>
    <dbReference type="NCBI Taxonomy" id="1194167"/>
    <lineage>
        <taxon>Bacteria</taxon>
        <taxon>Pseudomonadati</taxon>
        <taxon>Pseudomonadota</taxon>
        <taxon>Gammaproteobacteria</taxon>
        <taxon>Oceanospirillales</taxon>
        <taxon>Alcanivoracaceae</taxon>
        <taxon>Alloalcanivorax</taxon>
    </lineage>
</organism>
<keyword evidence="5" id="KW-1185">Reference proteome</keyword>
<evidence type="ECO:0000256" key="2">
    <source>
        <dbReference type="ARBA" id="ARBA00022723"/>
    </source>
</evidence>
<feature type="domain" description="Fumarylacetoacetase-like C-terminal" evidence="3">
    <location>
        <begin position="80"/>
        <end position="284"/>
    </location>
</feature>
<comment type="similarity">
    <text evidence="1">Belongs to the FAH family.</text>
</comment>
<dbReference type="GO" id="GO:0016787">
    <property type="term" value="F:hydrolase activity"/>
    <property type="evidence" value="ECO:0007669"/>
    <property type="project" value="UniProtKB-KW"/>
</dbReference>
<evidence type="ECO:0000259" key="3">
    <source>
        <dbReference type="Pfam" id="PF01557"/>
    </source>
</evidence>
<evidence type="ECO:0000313" key="5">
    <source>
        <dbReference type="Proteomes" id="UP000739180"/>
    </source>
</evidence>
<dbReference type="InterPro" id="IPR051121">
    <property type="entry name" value="FAH"/>
</dbReference>
<evidence type="ECO:0000313" key="4">
    <source>
        <dbReference type="EMBL" id="TMW14075.1"/>
    </source>
</evidence>
<sequence length="285" mass="31406">MRICRFDNDRVGVVVGDRVADVTEVVSEALPSQQWPFSRGDAFIAALPELRQRLEAAAADAPSRPLAEVRLLSPVANPGKIIAAPVNYMKHVEESREDAGINFGTEISLIDRYALFLKANSSMVGAGEGVEIHHDDGRRTDHEVELALVIGKTARNVSEQDALDYIAGYFIGLDITIRGTEDRSYRKSLDTFTVLGPWLVTADEFGSPESVELDIKVNDETRQNANTRDLIWSVAKIISFASHSYTLEPGDVILTGTPEGVAPIQRGDRMDAWIERIGAMRVMVR</sequence>
<proteinExistence type="inferred from homology"/>
<dbReference type="InterPro" id="IPR036663">
    <property type="entry name" value="Fumarylacetoacetase_C_sf"/>
</dbReference>
<name>A0ABY2XPS1_9GAMM</name>
<accession>A0ABY2XPS1</accession>
<dbReference type="PANTHER" id="PTHR42796">
    <property type="entry name" value="FUMARYLACETOACETATE HYDROLASE DOMAIN-CONTAINING PROTEIN 2A-RELATED"/>
    <property type="match status" value="1"/>
</dbReference>
<reference evidence="4 5" key="1">
    <citation type="submission" date="2019-05" db="EMBL/GenBank/DDBJ databases">
        <title>Genome of Alcanivorax gelatiniphagus, an oil degrading marine bacteria.</title>
        <authorList>
            <person name="Kwon K.K."/>
        </authorList>
    </citation>
    <scope>NUCLEOTIDE SEQUENCE [LARGE SCALE GENOMIC DNA]</scope>
    <source>
        <strain evidence="4 5">MEBiC 08158</strain>
    </source>
</reference>
<dbReference type="SUPFAM" id="SSF56529">
    <property type="entry name" value="FAH"/>
    <property type="match status" value="1"/>
</dbReference>
<dbReference type="PANTHER" id="PTHR42796:SF4">
    <property type="entry name" value="FUMARYLACETOACETATE HYDROLASE DOMAIN-CONTAINING PROTEIN 2A"/>
    <property type="match status" value="1"/>
</dbReference>
<dbReference type="Pfam" id="PF01557">
    <property type="entry name" value="FAA_hydrolase"/>
    <property type="match status" value="1"/>
</dbReference>
<keyword evidence="4" id="KW-0378">Hydrolase</keyword>
<evidence type="ECO:0000256" key="1">
    <source>
        <dbReference type="ARBA" id="ARBA00010211"/>
    </source>
</evidence>
<comment type="caution">
    <text evidence="4">The sequence shown here is derived from an EMBL/GenBank/DDBJ whole genome shotgun (WGS) entry which is preliminary data.</text>
</comment>
<dbReference type="InterPro" id="IPR011234">
    <property type="entry name" value="Fumarylacetoacetase-like_C"/>
</dbReference>
<dbReference type="Gene3D" id="3.90.850.10">
    <property type="entry name" value="Fumarylacetoacetase-like, C-terminal domain"/>
    <property type="match status" value="1"/>
</dbReference>